<dbReference type="InterPro" id="IPR050149">
    <property type="entry name" value="Collagen_superfamily"/>
</dbReference>
<evidence type="ECO:0000313" key="11">
    <source>
        <dbReference type="Proteomes" id="UP000261540"/>
    </source>
</evidence>
<feature type="region of interest" description="Disordered" evidence="7">
    <location>
        <begin position="279"/>
        <end position="305"/>
    </location>
</feature>
<evidence type="ECO:0000256" key="8">
    <source>
        <dbReference type="SAM" id="SignalP"/>
    </source>
</evidence>
<feature type="compositionally biased region" description="Low complexity" evidence="7">
    <location>
        <begin position="593"/>
        <end position="615"/>
    </location>
</feature>
<feature type="compositionally biased region" description="Basic and acidic residues" evidence="7">
    <location>
        <begin position="400"/>
        <end position="411"/>
    </location>
</feature>
<reference evidence="10" key="1">
    <citation type="submission" date="2025-08" db="UniProtKB">
        <authorList>
            <consortium name="Ensembl"/>
        </authorList>
    </citation>
    <scope>IDENTIFICATION</scope>
</reference>
<feature type="region of interest" description="Disordered" evidence="7">
    <location>
        <begin position="569"/>
        <end position="801"/>
    </location>
</feature>
<dbReference type="PANTHER" id="PTHR24023">
    <property type="entry name" value="COLLAGEN ALPHA"/>
    <property type="match status" value="1"/>
</dbReference>
<feature type="compositionally biased region" description="Basic and acidic residues" evidence="7">
    <location>
        <begin position="514"/>
        <end position="529"/>
    </location>
</feature>
<dbReference type="AlphaFoldDB" id="A0A3B3SVS0"/>
<dbReference type="Proteomes" id="UP000261540">
    <property type="component" value="Unplaced"/>
</dbReference>
<evidence type="ECO:0000256" key="5">
    <source>
        <dbReference type="ARBA" id="ARBA00022737"/>
    </source>
</evidence>
<dbReference type="Gene3D" id="2.60.120.200">
    <property type="match status" value="1"/>
</dbReference>
<dbReference type="Pfam" id="PF02210">
    <property type="entry name" value="Laminin_G_2"/>
    <property type="match status" value="1"/>
</dbReference>
<evidence type="ECO:0000256" key="4">
    <source>
        <dbReference type="ARBA" id="ARBA00022729"/>
    </source>
</evidence>
<dbReference type="CDD" id="cd00110">
    <property type="entry name" value="LamG"/>
    <property type="match status" value="1"/>
</dbReference>
<keyword evidence="2" id="KW-0964">Secreted</keyword>
<evidence type="ECO:0000256" key="3">
    <source>
        <dbReference type="ARBA" id="ARBA00022530"/>
    </source>
</evidence>
<dbReference type="InterPro" id="IPR013320">
    <property type="entry name" value="ConA-like_dom_sf"/>
</dbReference>
<feature type="region of interest" description="Disordered" evidence="7">
    <location>
        <begin position="318"/>
        <end position="537"/>
    </location>
</feature>
<dbReference type="InterPro" id="IPR008160">
    <property type="entry name" value="Collagen"/>
</dbReference>
<reference evidence="10" key="2">
    <citation type="submission" date="2025-09" db="UniProtKB">
        <authorList>
            <consortium name="Ensembl"/>
        </authorList>
    </citation>
    <scope>IDENTIFICATION</scope>
</reference>
<proteinExistence type="predicted"/>
<dbReference type="PROSITE" id="PS50025">
    <property type="entry name" value="LAM_G_DOMAIN"/>
    <property type="match status" value="1"/>
</dbReference>
<dbReference type="InterPro" id="IPR001791">
    <property type="entry name" value="Laminin_G"/>
</dbReference>
<feature type="domain" description="Laminin G" evidence="9">
    <location>
        <begin position="55"/>
        <end position="231"/>
    </location>
</feature>
<accession>A0A3B3SVS0</accession>
<dbReference type="SMART" id="SM00282">
    <property type="entry name" value="LamG"/>
    <property type="match status" value="1"/>
</dbReference>
<dbReference type="SMART" id="SM00210">
    <property type="entry name" value="TSPN"/>
    <property type="match status" value="1"/>
</dbReference>
<comment type="caution">
    <text evidence="6">Lacks conserved residue(s) required for the propagation of feature annotation.</text>
</comment>
<feature type="compositionally biased region" description="Basic and acidic residues" evidence="7">
    <location>
        <begin position="651"/>
        <end position="662"/>
    </location>
</feature>
<dbReference type="PANTHER" id="PTHR24023:SF1082">
    <property type="entry name" value="COLLAGEN TRIPLE HELIX REPEAT"/>
    <property type="match status" value="1"/>
</dbReference>
<keyword evidence="11" id="KW-1185">Reference proteome</keyword>
<evidence type="ECO:0000256" key="7">
    <source>
        <dbReference type="SAM" id="MobiDB-lite"/>
    </source>
</evidence>
<dbReference type="Ensembl" id="ENSPKIT00000015131.1">
    <property type="protein sequence ID" value="ENSPKIP00000034226.1"/>
    <property type="gene ID" value="ENSPKIG00000013633.1"/>
</dbReference>
<sequence>MFPKWVLLSLVFAEVGAPAEVEPTDAAAETGSGFAMTEAVDLLDHLVGLVEDGRNVSISKEGAGCFTLQVGQYATLHLPLRQVFGDRFADEFSLLLQLRSPQAEDRSLLTLLSPQGHVLLQLRLGPHAFTFVTMQQQHYEFPVGVLSDGQWHRVAVSVSTQQLALYVDCTLVESVNWTYRSLDIGTDGLLMVGGIVEGFETPFEGDLKQMMFLMGDPDAAAGHCALRLLSCRPTTHKPPRSPKTSHSARDLMLSSNDLEHLLKNPELVPDEKARLMDSVFHQGGSPRGDGLTHLGPGRPGSVGHGDVFLVEEDTDLADPSLQHRPGATHTQKHTQGVGSKPDPASKDLDENVTTDKRKGGGGGRTQDTFPGKPSDDIIDLDAPSSRPSKKPLGGVSGGKESPHFHRHHDSDPLEGVDLLLSTPVSPTAKPGSAPITTVTELGPRIPSKSIQHGQVERTRTDSRTPGTGTAPTSDRGLVQGPDGRTFRYLRGPPGPAGPQGRRGCPGERGFLGFKGDKGDRGPEGHEGRRGQPGLPGPAGLPHLYLWRNGVDDWAAFRQSSFFQLLQAGWPRVQGPPGPEGEMGRPGRPGHPGDPGQQGVPGRQGDMGEPGPMGMPGRKGHSGTHGEHGFDGQPGPPGIPGLRGPQGYKGEAAQKGEKGDEGPVGHGGPYGDQGDPGEKGSKGEPGLKGPVGQPGPQGFRGAPGVEGAPGPQGEYGPDGIPGPPGAVGAQGLTGAIGAQGVNGSQGDLGPPGAVGPRGPQGPLGLEGPSGSRGLRGPQGKPGMSGAPGPKGNAGPVGPAGARGDPGFEGLAVSTCLRYESGLDLAMTLSVMRSPVLPFMVDSVAVQSGQKDF</sequence>
<evidence type="ECO:0000313" key="10">
    <source>
        <dbReference type="Ensembl" id="ENSPKIP00000034226.1"/>
    </source>
</evidence>
<evidence type="ECO:0000259" key="9">
    <source>
        <dbReference type="PROSITE" id="PS50025"/>
    </source>
</evidence>
<evidence type="ECO:0000256" key="1">
    <source>
        <dbReference type="ARBA" id="ARBA00004498"/>
    </source>
</evidence>
<comment type="subcellular location">
    <subcellularLocation>
        <location evidence="1">Secreted</location>
        <location evidence="1">Extracellular space</location>
        <location evidence="1">Extracellular matrix</location>
    </subcellularLocation>
</comment>
<protein>
    <recommendedName>
        <fullName evidence="9">Laminin G domain-containing protein</fullName>
    </recommendedName>
</protein>
<dbReference type="GO" id="GO:0031012">
    <property type="term" value="C:extracellular matrix"/>
    <property type="evidence" value="ECO:0007669"/>
    <property type="project" value="TreeGrafter"/>
</dbReference>
<name>A0A3B3SVS0_9TELE</name>
<feature type="signal peptide" evidence="8">
    <location>
        <begin position="1"/>
        <end position="21"/>
    </location>
</feature>
<dbReference type="GeneTree" id="ENSGT00940000166112"/>
<feature type="chain" id="PRO_5017434389" description="Laminin G domain-containing protein" evidence="8">
    <location>
        <begin position="22"/>
        <end position="851"/>
    </location>
</feature>
<dbReference type="SUPFAM" id="SSF49899">
    <property type="entry name" value="Concanavalin A-like lectins/glucanases"/>
    <property type="match status" value="1"/>
</dbReference>
<dbReference type="GO" id="GO:0005615">
    <property type="term" value="C:extracellular space"/>
    <property type="evidence" value="ECO:0007669"/>
    <property type="project" value="TreeGrafter"/>
</dbReference>
<evidence type="ECO:0000256" key="2">
    <source>
        <dbReference type="ARBA" id="ARBA00022525"/>
    </source>
</evidence>
<feature type="compositionally biased region" description="Polar residues" evidence="7">
    <location>
        <begin position="463"/>
        <end position="472"/>
    </location>
</feature>
<dbReference type="Pfam" id="PF01391">
    <property type="entry name" value="Collagen"/>
    <property type="match status" value="3"/>
</dbReference>
<keyword evidence="5" id="KW-0677">Repeat</keyword>
<feature type="compositionally biased region" description="Basic and acidic residues" evidence="7">
    <location>
        <begin position="343"/>
        <end position="358"/>
    </location>
</feature>
<evidence type="ECO:0000256" key="6">
    <source>
        <dbReference type="PROSITE-ProRule" id="PRU00122"/>
    </source>
</evidence>
<keyword evidence="3" id="KW-0272">Extracellular matrix</keyword>
<dbReference type="InterPro" id="IPR048287">
    <property type="entry name" value="TSPN-like_N"/>
</dbReference>
<keyword evidence="4 8" id="KW-0732">Signal</keyword>
<organism evidence="10 11">
    <name type="scientific">Paramormyrops kingsleyae</name>
    <dbReference type="NCBI Taxonomy" id="1676925"/>
    <lineage>
        <taxon>Eukaryota</taxon>
        <taxon>Metazoa</taxon>
        <taxon>Chordata</taxon>
        <taxon>Craniata</taxon>
        <taxon>Vertebrata</taxon>
        <taxon>Euteleostomi</taxon>
        <taxon>Actinopterygii</taxon>
        <taxon>Neopterygii</taxon>
        <taxon>Teleostei</taxon>
        <taxon>Osteoglossocephala</taxon>
        <taxon>Osteoglossomorpha</taxon>
        <taxon>Osteoglossiformes</taxon>
        <taxon>Mormyridae</taxon>
        <taxon>Paramormyrops</taxon>
    </lineage>
</organism>